<protein>
    <submittedName>
        <fullName evidence="2">Uncharacterized protein</fullName>
    </submittedName>
</protein>
<reference evidence="2 3" key="1">
    <citation type="submission" date="2014-04" db="EMBL/GenBank/DDBJ databases">
        <authorList>
            <consortium name="DOE Joint Genome Institute"/>
            <person name="Kuo A."/>
            <person name="Tarkka M."/>
            <person name="Buscot F."/>
            <person name="Kohler A."/>
            <person name="Nagy L.G."/>
            <person name="Floudas D."/>
            <person name="Copeland A."/>
            <person name="Barry K.W."/>
            <person name="Cichocki N."/>
            <person name="Veneault-Fourrey C."/>
            <person name="LaButti K."/>
            <person name="Lindquist E.A."/>
            <person name="Lipzen A."/>
            <person name="Lundell T."/>
            <person name="Morin E."/>
            <person name="Murat C."/>
            <person name="Sun H."/>
            <person name="Tunlid A."/>
            <person name="Henrissat B."/>
            <person name="Grigoriev I.V."/>
            <person name="Hibbett D.S."/>
            <person name="Martin F."/>
            <person name="Nordberg H.P."/>
            <person name="Cantor M.N."/>
            <person name="Hua S.X."/>
        </authorList>
    </citation>
    <scope>NUCLEOTIDE SEQUENCE [LARGE SCALE GENOMIC DNA]</scope>
    <source>
        <strain evidence="2 3">F 1598</strain>
    </source>
</reference>
<gene>
    <name evidence="2" type="ORF">PILCRDRAFT_260901</name>
</gene>
<keyword evidence="3" id="KW-1185">Reference proteome</keyword>
<dbReference type="InParanoid" id="A0A0C3FTU3"/>
<dbReference type="EMBL" id="KN832978">
    <property type="protein sequence ID" value="KIM87780.1"/>
    <property type="molecule type" value="Genomic_DNA"/>
</dbReference>
<evidence type="ECO:0000313" key="3">
    <source>
        <dbReference type="Proteomes" id="UP000054166"/>
    </source>
</evidence>
<dbReference type="Proteomes" id="UP000054166">
    <property type="component" value="Unassembled WGS sequence"/>
</dbReference>
<feature type="region of interest" description="Disordered" evidence="1">
    <location>
        <begin position="102"/>
        <end position="123"/>
    </location>
</feature>
<accession>A0A0C3FTU3</accession>
<organism evidence="2 3">
    <name type="scientific">Piloderma croceum (strain F 1598)</name>
    <dbReference type="NCBI Taxonomy" id="765440"/>
    <lineage>
        <taxon>Eukaryota</taxon>
        <taxon>Fungi</taxon>
        <taxon>Dikarya</taxon>
        <taxon>Basidiomycota</taxon>
        <taxon>Agaricomycotina</taxon>
        <taxon>Agaricomycetes</taxon>
        <taxon>Agaricomycetidae</taxon>
        <taxon>Atheliales</taxon>
        <taxon>Atheliaceae</taxon>
        <taxon>Piloderma</taxon>
    </lineage>
</organism>
<name>A0A0C3FTU3_PILCF</name>
<dbReference type="AlphaFoldDB" id="A0A0C3FTU3"/>
<evidence type="ECO:0000256" key="1">
    <source>
        <dbReference type="SAM" id="MobiDB-lite"/>
    </source>
</evidence>
<evidence type="ECO:0000313" key="2">
    <source>
        <dbReference type="EMBL" id="KIM87780.1"/>
    </source>
</evidence>
<dbReference type="HOGENOM" id="CLU_2016109_0_0_1"/>
<reference evidence="3" key="2">
    <citation type="submission" date="2015-01" db="EMBL/GenBank/DDBJ databases">
        <title>Evolutionary Origins and Diversification of the Mycorrhizal Mutualists.</title>
        <authorList>
            <consortium name="DOE Joint Genome Institute"/>
            <consortium name="Mycorrhizal Genomics Consortium"/>
            <person name="Kohler A."/>
            <person name="Kuo A."/>
            <person name="Nagy L.G."/>
            <person name="Floudas D."/>
            <person name="Copeland A."/>
            <person name="Barry K.W."/>
            <person name="Cichocki N."/>
            <person name="Veneault-Fourrey C."/>
            <person name="LaButti K."/>
            <person name="Lindquist E.A."/>
            <person name="Lipzen A."/>
            <person name="Lundell T."/>
            <person name="Morin E."/>
            <person name="Murat C."/>
            <person name="Riley R."/>
            <person name="Ohm R."/>
            <person name="Sun H."/>
            <person name="Tunlid A."/>
            <person name="Henrissat B."/>
            <person name="Grigoriev I.V."/>
            <person name="Hibbett D.S."/>
            <person name="Martin F."/>
        </authorList>
    </citation>
    <scope>NUCLEOTIDE SEQUENCE [LARGE SCALE GENOMIC DNA]</scope>
    <source>
        <strain evidence="3">F 1598</strain>
    </source>
</reference>
<sequence length="123" mass="13943">MLESEQARDPNTIRHNSISSPGDFRTPTGSPGRWIPKLREKIICGKRCCRDVQNTANSFPDECCDANMRKQRGTMAVKPYLCESTWRYAQIGGCKQCLTPKTKAPENKSHGFQRIRTPGTELR</sequence>
<feature type="region of interest" description="Disordered" evidence="1">
    <location>
        <begin position="1"/>
        <end position="33"/>
    </location>
</feature>
<feature type="compositionally biased region" description="Basic and acidic residues" evidence="1">
    <location>
        <begin position="1"/>
        <end position="12"/>
    </location>
</feature>
<proteinExistence type="predicted"/>